<dbReference type="Gene3D" id="3.40.50.150">
    <property type="entry name" value="Vaccinia Virus protein VP39"/>
    <property type="match status" value="1"/>
</dbReference>
<evidence type="ECO:0000256" key="2">
    <source>
        <dbReference type="ARBA" id="ARBA00022603"/>
    </source>
</evidence>
<dbReference type="Pfam" id="PF07669">
    <property type="entry name" value="Eco57I"/>
    <property type="match status" value="1"/>
</dbReference>
<comment type="caution">
    <text evidence="7">The sequence shown here is derived from an EMBL/GenBank/DDBJ whole genome shotgun (WGS) entry which is preliminary data.</text>
</comment>
<reference evidence="7 8" key="1">
    <citation type="submission" date="2019-08" db="EMBL/GenBank/DDBJ databases">
        <title>In-depth cultivation of the pig gut microbiome towards novel bacterial diversity and tailored functional studies.</title>
        <authorList>
            <person name="Wylensek D."/>
            <person name="Hitch T.C.A."/>
            <person name="Clavel T."/>
        </authorList>
    </citation>
    <scope>NUCLEOTIDE SEQUENCE [LARGE SCALE GENOMIC DNA]</scope>
    <source>
        <strain evidence="7 8">CA-Schmier-601-WT-1</strain>
    </source>
</reference>
<keyword evidence="2 7" id="KW-0489">Methyltransferase</keyword>
<dbReference type="NCBIfam" id="NF033452">
    <property type="entry name" value="BREX_1_MTaseX"/>
    <property type="match status" value="1"/>
</dbReference>
<name>A0A6N7XV88_9ACTN</name>
<dbReference type="Proteomes" id="UP000469325">
    <property type="component" value="Unassembled WGS sequence"/>
</dbReference>
<gene>
    <name evidence="7" type="primary">pglX</name>
    <name evidence="7" type="ORF">FYJ68_09120</name>
</gene>
<proteinExistence type="predicted"/>
<dbReference type="GO" id="GO:0032259">
    <property type="term" value="P:methylation"/>
    <property type="evidence" value="ECO:0007669"/>
    <property type="project" value="UniProtKB-KW"/>
</dbReference>
<keyword evidence="4" id="KW-0949">S-adenosyl-L-methionine</keyword>
<dbReference type="RefSeq" id="WP_154435949.1">
    <property type="nucleotide sequence ID" value="NZ_VUNC01000008.1"/>
</dbReference>
<dbReference type="InterPro" id="IPR050953">
    <property type="entry name" value="N4_N6_ade-DNA_methylase"/>
</dbReference>
<dbReference type="InterPro" id="IPR029063">
    <property type="entry name" value="SAM-dependent_MTases_sf"/>
</dbReference>
<dbReference type="PANTHER" id="PTHR33841:SF1">
    <property type="entry name" value="DNA METHYLTRANSFERASE A"/>
    <property type="match status" value="1"/>
</dbReference>
<evidence type="ECO:0000313" key="8">
    <source>
        <dbReference type="Proteomes" id="UP000469325"/>
    </source>
</evidence>
<dbReference type="GO" id="GO:0006304">
    <property type="term" value="P:DNA modification"/>
    <property type="evidence" value="ECO:0007669"/>
    <property type="project" value="InterPro"/>
</dbReference>
<evidence type="ECO:0000313" key="7">
    <source>
        <dbReference type="EMBL" id="MST73261.1"/>
    </source>
</evidence>
<keyword evidence="8" id="KW-1185">Reference proteome</keyword>
<sequence length="1125" mass="126592">MDTSKVRALATGAREELRREVGGRLDAVLTEGSPERLLDPQAVQELEATVAERGRDQVVDGTAYTWFNRLCALRFMDANGYNPTPVVTPRESSTLPAILADAAQGMFDPAYSLDRMVRDRVAALLVGSVFSTNATEDAYATLLRAVCRHYERAMGYLFSEESASPLLMPQGLLAEGSILRRIVEDMDAEACSSVEVLGWLYQFYIAERKDEYFASKRKARPDDIAPATQLFTPEYIVRFLTQNSLGRLWMLNNPGSGLAGRMEYYIAPKDDEPHVDIDGAEDIRVLDPACGSGHILVYAFDMLFAMYEEEGYNPEDIPALILGKNLRGLEIDPRAAEIAKFALEMKAREHDPRFLERDVDADITVLEPVELEPRELSQMSGAFRERTALLEAMAHMGEVGSLYVPDPGDADAVRHELGRLGDPHGDMLRGLLRRKLETMLANVEALSGTYHCVIANPPYMGSGNMGPWLSAWVKENYPDEKGDLCTCFIKRGLGMAVEGGYAAEVTMQSWMFLGSYEKMRRDIVENHGIVAMAHIGARGFDAIGGEVVSTTATVFERGKRETAGLYIRLVDEAGEDVKAEKIREAAADADCPWRYEADAESFKAIPGWPIAYWATRNVINAFNNGKPINQYMDCHSGISVNTQKFVRYWTEVSRSALKTDCTSSEDMADYRWFPMNSGGDYRLFYGNNSKVVDLWHEGVDVIRNGGNFRLREPKLYFKMGLTWGRISSSDIAFRKVAKGTLFGDAGPVGFTSKGVTNYLLGFLVSSVMQNLVEYLNPTMNYQITDIVRLPLLIEQDSKVDGIVSASIETCKIDWDAFETSWDFESHPLAQPGESLVERQFERWRRECQSRFDELKANEEELNRIFARIYHMEDEVPIEVPDDKVSVRRADLARDVRSLVSYGVGCILGRYSLDRPGLVLADQGSTVADYLEKVPEPTLVPDADNILPITDAAWFEDDIVDSFYRFLVAAYGEDSLGDNVAFIEGALGCDLRTYFSGHFYADHLRVYQKRPIYWLFQSPRKSFSCLVYMHRYDESTVGEILTGYLRPLQGKLRSRIELLEKSKSARDAREANRLRAQVQELADWERDVIYPLAHERVSIDLDDGVKVNYNKFPHALAKVPGLSNWK</sequence>
<keyword evidence="3 7" id="KW-0808">Transferase</keyword>
<dbReference type="AlphaFoldDB" id="A0A6N7XV88"/>
<protein>
    <recommendedName>
        <fullName evidence="1">site-specific DNA-methyltransferase (adenine-specific)</fullName>
        <ecNumber evidence="1">2.1.1.72</ecNumber>
    </recommendedName>
</protein>
<dbReference type="EC" id="2.1.1.72" evidence="1"/>
<dbReference type="GO" id="GO:0009007">
    <property type="term" value="F:site-specific DNA-methyltransferase (adenine-specific) activity"/>
    <property type="evidence" value="ECO:0007669"/>
    <property type="project" value="UniProtKB-EC"/>
</dbReference>
<evidence type="ECO:0000259" key="6">
    <source>
        <dbReference type="Pfam" id="PF07669"/>
    </source>
</evidence>
<comment type="catalytic activity">
    <reaction evidence="5">
        <text>a 2'-deoxyadenosine in DNA + S-adenosyl-L-methionine = an N(6)-methyl-2'-deoxyadenosine in DNA + S-adenosyl-L-homocysteine + H(+)</text>
        <dbReference type="Rhea" id="RHEA:15197"/>
        <dbReference type="Rhea" id="RHEA-COMP:12418"/>
        <dbReference type="Rhea" id="RHEA-COMP:12419"/>
        <dbReference type="ChEBI" id="CHEBI:15378"/>
        <dbReference type="ChEBI" id="CHEBI:57856"/>
        <dbReference type="ChEBI" id="CHEBI:59789"/>
        <dbReference type="ChEBI" id="CHEBI:90615"/>
        <dbReference type="ChEBI" id="CHEBI:90616"/>
        <dbReference type="EC" id="2.1.1.72"/>
    </reaction>
</comment>
<dbReference type="PANTHER" id="PTHR33841">
    <property type="entry name" value="DNA METHYLTRANSFERASE YEEA-RELATED"/>
    <property type="match status" value="1"/>
</dbReference>
<dbReference type="SUPFAM" id="SSF53335">
    <property type="entry name" value="S-adenosyl-L-methionine-dependent methyltransferases"/>
    <property type="match status" value="1"/>
</dbReference>
<dbReference type="InterPro" id="IPR047939">
    <property type="entry name" value="BREX_1_PglX"/>
</dbReference>
<dbReference type="InterPro" id="IPR011639">
    <property type="entry name" value="MethylTrfase_TaqI-like_dom"/>
</dbReference>
<organism evidence="7 8">
    <name type="scientific">Olsenella porci</name>
    <dbReference type="NCBI Taxonomy" id="2652279"/>
    <lineage>
        <taxon>Bacteria</taxon>
        <taxon>Bacillati</taxon>
        <taxon>Actinomycetota</taxon>
        <taxon>Coriobacteriia</taxon>
        <taxon>Coriobacteriales</taxon>
        <taxon>Atopobiaceae</taxon>
        <taxon>Olsenella</taxon>
    </lineage>
</organism>
<dbReference type="PRINTS" id="PR00507">
    <property type="entry name" value="N12N6MTFRASE"/>
</dbReference>
<evidence type="ECO:0000256" key="1">
    <source>
        <dbReference type="ARBA" id="ARBA00011900"/>
    </source>
</evidence>
<evidence type="ECO:0000256" key="3">
    <source>
        <dbReference type="ARBA" id="ARBA00022679"/>
    </source>
</evidence>
<accession>A0A6N7XV88</accession>
<dbReference type="EMBL" id="VUNC01000008">
    <property type="protein sequence ID" value="MST73261.1"/>
    <property type="molecule type" value="Genomic_DNA"/>
</dbReference>
<feature type="domain" description="Type II methyltransferase M.TaqI-like" evidence="6">
    <location>
        <begin position="324"/>
        <end position="536"/>
    </location>
</feature>
<evidence type="ECO:0000256" key="5">
    <source>
        <dbReference type="ARBA" id="ARBA00047942"/>
    </source>
</evidence>
<evidence type="ECO:0000256" key="4">
    <source>
        <dbReference type="ARBA" id="ARBA00022691"/>
    </source>
</evidence>